<dbReference type="InterPro" id="IPR036505">
    <property type="entry name" value="Amidase/PGRP_sf"/>
</dbReference>
<sequence length="195" mass="21781">MSHPSRTTPPAPLQVKAAPLPYVSLLEPRLLTQIDLVVIHCTELPDLAMAREFAETVRYASGTGNSGHWYIDRDGHTQAWVPPERIAHHVRGWNLRSVGIELVNRGRHPHWLHARHQAMDVPYPDAQIAALVALLQDLQARLPALRLIAGHQDLDTEQVPAEDDPGVLVARKQDPGPLFPWERVLAQVGLERLVP</sequence>
<feature type="domain" description="N-acetylmuramoyl-L-alanine amidase" evidence="5">
    <location>
        <begin position="23"/>
        <end position="166"/>
    </location>
</feature>
<dbReference type="Proteomes" id="UP000005870">
    <property type="component" value="Chromosome"/>
</dbReference>
<dbReference type="PANTHER" id="PTHR30417">
    <property type="entry name" value="N-ACETYLMURAMOYL-L-ALANINE AMIDASE AMID"/>
    <property type="match status" value="1"/>
</dbReference>
<evidence type="ECO:0000313" key="6">
    <source>
        <dbReference type="EMBL" id="AER57088.1"/>
    </source>
</evidence>
<dbReference type="AlphaFoldDB" id="G7UR16"/>
<protein>
    <recommendedName>
        <fullName evidence="2">N-acetylmuramoyl-L-alanine amidase</fullName>
        <ecNumber evidence="2">3.5.1.28</ecNumber>
    </recommendedName>
</protein>
<gene>
    <name evidence="6" type="ordered locus">DSC_12220</name>
</gene>
<dbReference type="GO" id="GO:0009253">
    <property type="term" value="P:peptidoglycan catabolic process"/>
    <property type="evidence" value="ECO:0007669"/>
    <property type="project" value="InterPro"/>
</dbReference>
<dbReference type="Gene3D" id="3.40.80.10">
    <property type="entry name" value="Peptidoglycan recognition protein-like"/>
    <property type="match status" value="1"/>
</dbReference>
<dbReference type="GO" id="GO:0008745">
    <property type="term" value="F:N-acetylmuramoyl-L-alanine amidase activity"/>
    <property type="evidence" value="ECO:0007669"/>
    <property type="project" value="UniProtKB-EC"/>
</dbReference>
<dbReference type="CDD" id="cd06583">
    <property type="entry name" value="PGRP"/>
    <property type="match status" value="1"/>
</dbReference>
<evidence type="ECO:0000256" key="2">
    <source>
        <dbReference type="ARBA" id="ARBA00011901"/>
    </source>
</evidence>
<keyword evidence="3" id="KW-0378">Hydrolase</keyword>
<dbReference type="RefSeq" id="WP_014161261.1">
    <property type="nucleotide sequence ID" value="NC_016147.2"/>
</dbReference>
<evidence type="ECO:0000256" key="3">
    <source>
        <dbReference type="ARBA" id="ARBA00022801"/>
    </source>
</evidence>
<dbReference type="EC" id="3.5.1.28" evidence="2"/>
<dbReference type="KEGG" id="psd:DSC_12220"/>
<dbReference type="Pfam" id="PF01510">
    <property type="entry name" value="Amidase_2"/>
    <property type="match status" value="1"/>
</dbReference>
<dbReference type="InterPro" id="IPR051206">
    <property type="entry name" value="NAMLAA_amidase_2"/>
</dbReference>
<accession>G7UR16</accession>
<proteinExistence type="predicted"/>
<dbReference type="InterPro" id="IPR002502">
    <property type="entry name" value="Amidase_domain"/>
</dbReference>
<organism evidence="6 7">
    <name type="scientific">Pseudoxanthomonas spadix (strain BD-a59)</name>
    <dbReference type="NCBI Taxonomy" id="1045855"/>
    <lineage>
        <taxon>Bacteria</taxon>
        <taxon>Pseudomonadati</taxon>
        <taxon>Pseudomonadota</taxon>
        <taxon>Gammaproteobacteria</taxon>
        <taxon>Lysobacterales</taxon>
        <taxon>Lysobacteraceae</taxon>
        <taxon>Pseudoxanthomonas</taxon>
    </lineage>
</organism>
<dbReference type="SUPFAM" id="SSF55846">
    <property type="entry name" value="N-acetylmuramoyl-L-alanine amidase-like"/>
    <property type="match status" value="1"/>
</dbReference>
<dbReference type="SMART" id="SM00644">
    <property type="entry name" value="Ami_2"/>
    <property type="match status" value="1"/>
</dbReference>
<evidence type="ECO:0000256" key="1">
    <source>
        <dbReference type="ARBA" id="ARBA00001561"/>
    </source>
</evidence>
<evidence type="ECO:0000256" key="4">
    <source>
        <dbReference type="ARBA" id="ARBA00023316"/>
    </source>
</evidence>
<dbReference type="GO" id="GO:0071555">
    <property type="term" value="P:cell wall organization"/>
    <property type="evidence" value="ECO:0007669"/>
    <property type="project" value="UniProtKB-KW"/>
</dbReference>
<evidence type="ECO:0000259" key="5">
    <source>
        <dbReference type="SMART" id="SM00644"/>
    </source>
</evidence>
<dbReference type="GO" id="GO:0009254">
    <property type="term" value="P:peptidoglycan turnover"/>
    <property type="evidence" value="ECO:0007669"/>
    <property type="project" value="TreeGrafter"/>
</dbReference>
<keyword evidence="7" id="KW-1185">Reference proteome</keyword>
<dbReference type="EMBL" id="CP003093">
    <property type="protein sequence ID" value="AER57088.1"/>
    <property type="molecule type" value="Genomic_DNA"/>
</dbReference>
<dbReference type="GO" id="GO:0019867">
    <property type="term" value="C:outer membrane"/>
    <property type="evidence" value="ECO:0007669"/>
    <property type="project" value="TreeGrafter"/>
</dbReference>
<keyword evidence="4" id="KW-0961">Cell wall biogenesis/degradation</keyword>
<reference evidence="6 7" key="1">
    <citation type="journal article" date="2012" name="J. Bacteriol.">
        <title>Complete Genome Sequence of the BTEX-Degrading Bacterium Pseudoxanthomonas spadix BD-a59.</title>
        <authorList>
            <person name="Lee S.H."/>
            <person name="Jin H.M."/>
            <person name="Lee H.J."/>
            <person name="Kim J.M."/>
            <person name="Jeon C.O."/>
        </authorList>
    </citation>
    <scope>NUCLEOTIDE SEQUENCE [LARGE SCALE GENOMIC DNA]</scope>
    <source>
        <strain evidence="6 7">BD-a59</strain>
    </source>
</reference>
<dbReference type="PANTHER" id="PTHR30417:SF1">
    <property type="entry name" value="N-ACETYLMURAMOYL-L-ALANINE AMIDASE AMID"/>
    <property type="match status" value="1"/>
</dbReference>
<name>G7UR16_PSEUP</name>
<evidence type="ECO:0000313" key="7">
    <source>
        <dbReference type="Proteomes" id="UP000005870"/>
    </source>
</evidence>
<dbReference type="HOGENOM" id="CLU_090349_0_0_6"/>
<dbReference type="eggNOG" id="COG3023">
    <property type="taxonomic scope" value="Bacteria"/>
</dbReference>
<dbReference type="OrthoDB" id="9794842at2"/>
<comment type="catalytic activity">
    <reaction evidence="1">
        <text>Hydrolyzes the link between N-acetylmuramoyl residues and L-amino acid residues in certain cell-wall glycopeptides.</text>
        <dbReference type="EC" id="3.5.1.28"/>
    </reaction>
</comment>
<dbReference type="STRING" id="1045855.DSC_12220"/>